<dbReference type="AlphaFoldDB" id="W4LKJ9"/>
<dbReference type="InterPro" id="IPR051446">
    <property type="entry name" value="HTH_trans_reg/aminotransferase"/>
</dbReference>
<protein>
    <recommendedName>
        <fullName evidence="1">Aminotransferase class I/classII large domain-containing protein</fullName>
    </recommendedName>
</protein>
<dbReference type="InterPro" id="IPR015422">
    <property type="entry name" value="PyrdxlP-dep_Trfase_small"/>
</dbReference>
<evidence type="ECO:0000313" key="2">
    <source>
        <dbReference type="EMBL" id="ETW98628.1"/>
    </source>
</evidence>
<dbReference type="PANTHER" id="PTHR46577">
    <property type="entry name" value="HTH-TYPE TRANSCRIPTIONAL REGULATORY PROTEIN GABR"/>
    <property type="match status" value="1"/>
</dbReference>
<evidence type="ECO:0000259" key="1">
    <source>
        <dbReference type="Pfam" id="PF00155"/>
    </source>
</evidence>
<sequence length="167" mass="18818">YINAFTKKLLPSLRLGYIVGNPEVTPALVASKVASCLGLSTLVEAALFEFLDRGYYEAHLKQLQAELDQRYESCLAALRDTMPEGVHWTTPGGGPSLWIELPASVDRERLRDRLAQRQVTISLSDNAFFDRPHLSGFRLGYAMLPQDNMRRGIEILADTLRQELARR</sequence>
<dbReference type="GO" id="GO:0030170">
    <property type="term" value="F:pyridoxal phosphate binding"/>
    <property type="evidence" value="ECO:0007669"/>
    <property type="project" value="InterPro"/>
</dbReference>
<dbReference type="PANTHER" id="PTHR46577:SF1">
    <property type="entry name" value="HTH-TYPE TRANSCRIPTIONAL REGULATORY PROTEIN GABR"/>
    <property type="match status" value="1"/>
</dbReference>
<feature type="non-terminal residue" evidence="2">
    <location>
        <position position="1"/>
    </location>
</feature>
<name>W4LKJ9_9BACT</name>
<evidence type="ECO:0000313" key="3">
    <source>
        <dbReference type="Proteomes" id="UP000019140"/>
    </source>
</evidence>
<reference evidence="2 3" key="1">
    <citation type="journal article" date="2014" name="Nature">
        <title>An environmental bacterial taxon with a large and distinct metabolic repertoire.</title>
        <authorList>
            <person name="Wilson M.C."/>
            <person name="Mori T."/>
            <person name="Ruckert C."/>
            <person name="Uria A.R."/>
            <person name="Helf M.J."/>
            <person name="Takada K."/>
            <person name="Gernert C."/>
            <person name="Steffens U.A."/>
            <person name="Heycke N."/>
            <person name="Schmitt S."/>
            <person name="Rinke C."/>
            <person name="Helfrich E.J."/>
            <person name="Brachmann A.O."/>
            <person name="Gurgui C."/>
            <person name="Wakimoto T."/>
            <person name="Kracht M."/>
            <person name="Crusemann M."/>
            <person name="Hentschel U."/>
            <person name="Abe I."/>
            <person name="Matsunaga S."/>
            <person name="Kalinowski J."/>
            <person name="Takeyama H."/>
            <person name="Piel J."/>
        </authorList>
    </citation>
    <scope>NUCLEOTIDE SEQUENCE [LARGE SCALE GENOMIC DNA]</scope>
    <source>
        <strain evidence="3">TSY2</strain>
    </source>
</reference>
<feature type="domain" description="Aminotransferase class I/classII large" evidence="1">
    <location>
        <begin position="10"/>
        <end position="155"/>
    </location>
</feature>
<dbReference type="SUPFAM" id="SSF53383">
    <property type="entry name" value="PLP-dependent transferases"/>
    <property type="match status" value="1"/>
</dbReference>
<dbReference type="InterPro" id="IPR004839">
    <property type="entry name" value="Aminotransferase_I/II_large"/>
</dbReference>
<dbReference type="EMBL" id="AZHX01001929">
    <property type="protein sequence ID" value="ETW98628.1"/>
    <property type="molecule type" value="Genomic_DNA"/>
</dbReference>
<comment type="caution">
    <text evidence="2">The sequence shown here is derived from an EMBL/GenBank/DDBJ whole genome shotgun (WGS) entry which is preliminary data.</text>
</comment>
<proteinExistence type="predicted"/>
<dbReference type="Gene3D" id="3.90.1150.10">
    <property type="entry name" value="Aspartate Aminotransferase, domain 1"/>
    <property type="match status" value="1"/>
</dbReference>
<accession>W4LKJ9</accession>
<dbReference type="InterPro" id="IPR015424">
    <property type="entry name" value="PyrdxlP-dep_Trfase"/>
</dbReference>
<dbReference type="Pfam" id="PF00155">
    <property type="entry name" value="Aminotran_1_2"/>
    <property type="match status" value="1"/>
</dbReference>
<dbReference type="Proteomes" id="UP000019140">
    <property type="component" value="Unassembled WGS sequence"/>
</dbReference>
<gene>
    <name evidence="2" type="ORF">ETSY2_42520</name>
</gene>
<dbReference type="HOGENOM" id="CLU_1589829_0_0_7"/>
<dbReference type="Gene3D" id="3.40.640.10">
    <property type="entry name" value="Type I PLP-dependent aspartate aminotransferase-like (Major domain)"/>
    <property type="match status" value="1"/>
</dbReference>
<organism evidence="2 3">
    <name type="scientific">Candidatus Entotheonella gemina</name>
    <dbReference type="NCBI Taxonomy" id="1429439"/>
    <lineage>
        <taxon>Bacteria</taxon>
        <taxon>Pseudomonadati</taxon>
        <taxon>Nitrospinota/Tectimicrobiota group</taxon>
        <taxon>Candidatus Tectimicrobiota</taxon>
        <taxon>Candidatus Entotheonellia</taxon>
        <taxon>Candidatus Entotheonellales</taxon>
        <taxon>Candidatus Entotheonellaceae</taxon>
        <taxon>Candidatus Entotheonella</taxon>
    </lineage>
</organism>
<dbReference type="InterPro" id="IPR015421">
    <property type="entry name" value="PyrdxlP-dep_Trfase_major"/>
</dbReference>
<keyword evidence="3" id="KW-1185">Reference proteome</keyword>